<gene>
    <name evidence="2" type="ORF">Glove_318g44</name>
</gene>
<proteinExistence type="predicted"/>
<feature type="compositionally biased region" description="Basic and acidic residues" evidence="1">
    <location>
        <begin position="198"/>
        <end position="209"/>
    </location>
</feature>
<feature type="region of interest" description="Disordered" evidence="1">
    <location>
        <begin position="78"/>
        <end position="115"/>
    </location>
</feature>
<evidence type="ECO:0000313" key="2">
    <source>
        <dbReference type="EMBL" id="RHZ65269.1"/>
    </source>
</evidence>
<name>A0A397HQ00_9GLOM</name>
<organism evidence="2 3">
    <name type="scientific">Diversispora epigaea</name>
    <dbReference type="NCBI Taxonomy" id="1348612"/>
    <lineage>
        <taxon>Eukaryota</taxon>
        <taxon>Fungi</taxon>
        <taxon>Fungi incertae sedis</taxon>
        <taxon>Mucoromycota</taxon>
        <taxon>Glomeromycotina</taxon>
        <taxon>Glomeromycetes</taxon>
        <taxon>Diversisporales</taxon>
        <taxon>Diversisporaceae</taxon>
        <taxon>Diversispora</taxon>
    </lineage>
</organism>
<feature type="region of interest" description="Disordered" evidence="1">
    <location>
        <begin position="143"/>
        <end position="217"/>
    </location>
</feature>
<evidence type="ECO:0000313" key="3">
    <source>
        <dbReference type="Proteomes" id="UP000266861"/>
    </source>
</evidence>
<accession>A0A397HQ00</accession>
<sequence>MEENHTFFDEEREELIEEAGESAHANINRDGCNLSLLTGIIRECDFDKRSWESIHVNQQYNVLDSYRNKSDLARSIQAEKRTEKRRKGKQPVLPSNKTKKKKNNSNENDENLQIDQQQNRNVILIKEVGKVYINKSDLARSIQAEKRTEKRRKGKQPVLPSNKTKKKKNNSNENDENLQIDQQQNRVALEKLNIQKQINDEPEREITLKEKRKQLMN</sequence>
<dbReference type="Proteomes" id="UP000266861">
    <property type="component" value="Unassembled WGS sequence"/>
</dbReference>
<keyword evidence="3" id="KW-1185">Reference proteome</keyword>
<protein>
    <submittedName>
        <fullName evidence="2">Uncharacterized protein</fullName>
    </submittedName>
</protein>
<dbReference type="OrthoDB" id="2444893at2759"/>
<comment type="caution">
    <text evidence="2">The sequence shown here is derived from an EMBL/GenBank/DDBJ whole genome shotgun (WGS) entry which is preliminary data.</text>
</comment>
<evidence type="ECO:0000256" key="1">
    <source>
        <dbReference type="SAM" id="MobiDB-lite"/>
    </source>
</evidence>
<dbReference type="EMBL" id="PQFF01000290">
    <property type="protein sequence ID" value="RHZ65269.1"/>
    <property type="molecule type" value="Genomic_DNA"/>
</dbReference>
<reference evidence="2 3" key="1">
    <citation type="submission" date="2018-08" db="EMBL/GenBank/DDBJ databases">
        <title>Genome and evolution of the arbuscular mycorrhizal fungus Diversispora epigaea (formerly Glomus versiforme) and its bacterial endosymbionts.</title>
        <authorList>
            <person name="Sun X."/>
            <person name="Fei Z."/>
            <person name="Harrison M."/>
        </authorList>
    </citation>
    <scope>NUCLEOTIDE SEQUENCE [LARGE SCALE GENOMIC DNA]</scope>
    <source>
        <strain evidence="2 3">IT104</strain>
    </source>
</reference>
<dbReference type="AlphaFoldDB" id="A0A397HQ00"/>